<sequence length="66" mass="7175">MPDMVTDRLRRAAAVGRMRQMVTEGEIDLSRIDNDRQTAAATESTDEGAQRTGRSAAEPHLTDSSA</sequence>
<organism evidence="2 3">
    <name type="scientific">Streptomyces cavernicola</name>
    <dbReference type="NCBI Taxonomy" id="3043613"/>
    <lineage>
        <taxon>Bacteria</taxon>
        <taxon>Bacillati</taxon>
        <taxon>Actinomycetota</taxon>
        <taxon>Actinomycetes</taxon>
        <taxon>Kitasatosporales</taxon>
        <taxon>Streptomycetaceae</taxon>
        <taxon>Streptomyces</taxon>
    </lineage>
</organism>
<protein>
    <submittedName>
        <fullName evidence="2">Uncharacterized protein</fullName>
    </submittedName>
</protein>
<proteinExistence type="predicted"/>
<dbReference type="EMBL" id="JASCIQ010000038">
    <property type="protein sequence ID" value="MDI3407909.1"/>
    <property type="molecule type" value="Genomic_DNA"/>
</dbReference>
<dbReference type="RefSeq" id="WP_282545815.1">
    <property type="nucleotide sequence ID" value="NZ_JASCIQ010000038.1"/>
</dbReference>
<comment type="caution">
    <text evidence="2">The sequence shown here is derived from an EMBL/GenBank/DDBJ whole genome shotgun (WGS) entry which is preliminary data.</text>
</comment>
<evidence type="ECO:0000313" key="2">
    <source>
        <dbReference type="EMBL" id="MDI3407909.1"/>
    </source>
</evidence>
<name>A0ABT6SIR1_9ACTN</name>
<evidence type="ECO:0000313" key="3">
    <source>
        <dbReference type="Proteomes" id="UP001223978"/>
    </source>
</evidence>
<gene>
    <name evidence="2" type="ORF">QIS96_29355</name>
</gene>
<accession>A0ABT6SIR1</accession>
<evidence type="ECO:0000256" key="1">
    <source>
        <dbReference type="SAM" id="MobiDB-lite"/>
    </source>
</evidence>
<feature type="region of interest" description="Disordered" evidence="1">
    <location>
        <begin position="26"/>
        <end position="66"/>
    </location>
</feature>
<dbReference type="Proteomes" id="UP001223978">
    <property type="component" value="Unassembled WGS sequence"/>
</dbReference>
<keyword evidence="3" id="KW-1185">Reference proteome</keyword>
<reference evidence="2 3" key="1">
    <citation type="submission" date="2023-05" db="EMBL/GenBank/DDBJ databases">
        <title>Draft genome sequence of Streptomyces sp. B-S-A6 isolated from a cave soil in Thailand.</title>
        <authorList>
            <person name="Chamroensaksri N."/>
            <person name="Muangham S."/>
        </authorList>
    </citation>
    <scope>NUCLEOTIDE SEQUENCE [LARGE SCALE GENOMIC DNA]</scope>
    <source>
        <strain evidence="2 3">B-S-A6</strain>
    </source>
</reference>